<comment type="caution">
    <text evidence="1">The sequence shown here is derived from an EMBL/GenBank/DDBJ whole genome shotgun (WGS) entry which is preliminary data.</text>
</comment>
<dbReference type="OrthoDB" id="8942091at2759"/>
<organism evidence="1 2">
    <name type="scientific">Nephila pilipes</name>
    <name type="common">Giant wood spider</name>
    <name type="synonym">Nephila maculata</name>
    <dbReference type="NCBI Taxonomy" id="299642"/>
    <lineage>
        <taxon>Eukaryota</taxon>
        <taxon>Metazoa</taxon>
        <taxon>Ecdysozoa</taxon>
        <taxon>Arthropoda</taxon>
        <taxon>Chelicerata</taxon>
        <taxon>Arachnida</taxon>
        <taxon>Araneae</taxon>
        <taxon>Araneomorphae</taxon>
        <taxon>Entelegynae</taxon>
        <taxon>Araneoidea</taxon>
        <taxon>Nephilidae</taxon>
        <taxon>Nephila</taxon>
    </lineage>
</organism>
<dbReference type="GO" id="GO:0003676">
    <property type="term" value="F:nucleic acid binding"/>
    <property type="evidence" value="ECO:0007669"/>
    <property type="project" value="InterPro"/>
</dbReference>
<accession>A0A8X6Q0A8</accession>
<protein>
    <submittedName>
        <fullName evidence="1">Transposable element Tc1 transposase</fullName>
    </submittedName>
</protein>
<dbReference type="AlphaFoldDB" id="A0A8X6Q0A8"/>
<keyword evidence="2" id="KW-1185">Reference proteome</keyword>
<evidence type="ECO:0000313" key="2">
    <source>
        <dbReference type="Proteomes" id="UP000887013"/>
    </source>
</evidence>
<dbReference type="InterPro" id="IPR036397">
    <property type="entry name" value="RNaseH_sf"/>
</dbReference>
<name>A0A8X6Q0A8_NEPPI</name>
<dbReference type="EMBL" id="BMAW01024865">
    <property type="protein sequence ID" value="GFT89791.1"/>
    <property type="molecule type" value="Genomic_DNA"/>
</dbReference>
<evidence type="ECO:0000313" key="1">
    <source>
        <dbReference type="EMBL" id="GFT89791.1"/>
    </source>
</evidence>
<dbReference type="Proteomes" id="UP000887013">
    <property type="component" value="Unassembled WGS sequence"/>
</dbReference>
<sequence>MSHASVSPMIIATYVWRRYGDRSNPAAIVEHPIAGLRGNMIWGTTAYDLRSHLVCIQSTITIQRYVDDVLWPGTLPYLQVRKRGICKRGPMSVNVAS</sequence>
<reference evidence="1" key="1">
    <citation type="submission" date="2020-08" db="EMBL/GenBank/DDBJ databases">
        <title>Multicomponent nature underlies the extraordinary mechanical properties of spider dragline silk.</title>
        <authorList>
            <person name="Kono N."/>
            <person name="Nakamura H."/>
            <person name="Mori M."/>
            <person name="Yoshida Y."/>
            <person name="Ohtoshi R."/>
            <person name="Malay A.D."/>
            <person name="Moran D.A.P."/>
            <person name="Tomita M."/>
            <person name="Numata K."/>
            <person name="Arakawa K."/>
        </authorList>
    </citation>
    <scope>NUCLEOTIDE SEQUENCE</scope>
</reference>
<proteinExistence type="predicted"/>
<gene>
    <name evidence="1" type="primary">X975_24856</name>
    <name evidence="1" type="ORF">NPIL_466821</name>
</gene>
<dbReference type="Gene3D" id="3.30.420.10">
    <property type="entry name" value="Ribonuclease H-like superfamily/Ribonuclease H"/>
    <property type="match status" value="1"/>
</dbReference>